<keyword evidence="1" id="KW-0805">Transcription regulation</keyword>
<evidence type="ECO:0000256" key="3">
    <source>
        <dbReference type="ARBA" id="ARBA00023163"/>
    </source>
</evidence>
<accession>A0A4R6YDW8</accession>
<dbReference type="PROSITE" id="PS00622">
    <property type="entry name" value="HTH_LUXR_1"/>
    <property type="match status" value="1"/>
</dbReference>
<dbReference type="GO" id="GO:0006355">
    <property type="term" value="P:regulation of DNA-templated transcription"/>
    <property type="evidence" value="ECO:0007669"/>
    <property type="project" value="InterPro"/>
</dbReference>
<evidence type="ECO:0000313" key="7">
    <source>
        <dbReference type="Proteomes" id="UP000294958"/>
    </source>
</evidence>
<evidence type="ECO:0000256" key="4">
    <source>
        <dbReference type="SAM" id="MobiDB-lite"/>
    </source>
</evidence>
<proteinExistence type="predicted"/>
<name>A0A4R6YDW8_9HYPH</name>
<protein>
    <submittedName>
        <fullName evidence="6">Transcriptional regulator</fullName>
    </submittedName>
</protein>
<dbReference type="InterPro" id="IPR016032">
    <property type="entry name" value="Sig_transdc_resp-reg_C-effctor"/>
</dbReference>
<evidence type="ECO:0000313" key="6">
    <source>
        <dbReference type="EMBL" id="TDR34235.1"/>
    </source>
</evidence>
<dbReference type="InterPro" id="IPR000792">
    <property type="entry name" value="Tscrpt_reg_LuxR_C"/>
</dbReference>
<dbReference type="SUPFAM" id="SSF46894">
    <property type="entry name" value="C-terminal effector domain of the bipartite response regulators"/>
    <property type="match status" value="1"/>
</dbReference>
<organism evidence="6 7">
    <name type="scientific">Aquamicrobium defluvii</name>
    <dbReference type="NCBI Taxonomy" id="69279"/>
    <lineage>
        <taxon>Bacteria</taxon>
        <taxon>Pseudomonadati</taxon>
        <taxon>Pseudomonadota</taxon>
        <taxon>Alphaproteobacteria</taxon>
        <taxon>Hyphomicrobiales</taxon>
        <taxon>Phyllobacteriaceae</taxon>
        <taxon>Aquamicrobium</taxon>
    </lineage>
</organism>
<dbReference type="SMART" id="SM00421">
    <property type="entry name" value="HTH_LUXR"/>
    <property type="match status" value="1"/>
</dbReference>
<comment type="caution">
    <text evidence="6">The sequence shown here is derived from an EMBL/GenBank/DDBJ whole genome shotgun (WGS) entry which is preliminary data.</text>
</comment>
<keyword evidence="2" id="KW-0238">DNA-binding</keyword>
<dbReference type="Gene3D" id="1.10.10.10">
    <property type="entry name" value="Winged helix-like DNA-binding domain superfamily/Winged helix DNA-binding domain"/>
    <property type="match status" value="1"/>
</dbReference>
<dbReference type="Pfam" id="PF00196">
    <property type="entry name" value="GerE"/>
    <property type="match status" value="1"/>
</dbReference>
<dbReference type="InterPro" id="IPR036388">
    <property type="entry name" value="WH-like_DNA-bd_sf"/>
</dbReference>
<dbReference type="PRINTS" id="PR00038">
    <property type="entry name" value="HTHLUXR"/>
</dbReference>
<gene>
    <name evidence="6" type="ORF">DES43_1153</name>
</gene>
<feature type="domain" description="HTH luxR-type" evidence="5">
    <location>
        <begin position="227"/>
        <end position="292"/>
    </location>
</feature>
<keyword evidence="7" id="KW-1185">Reference proteome</keyword>
<keyword evidence="3" id="KW-0804">Transcription</keyword>
<evidence type="ECO:0000256" key="1">
    <source>
        <dbReference type="ARBA" id="ARBA00023015"/>
    </source>
</evidence>
<dbReference type="PANTHER" id="PTHR44688">
    <property type="entry name" value="DNA-BINDING TRANSCRIPTIONAL ACTIVATOR DEVR_DOSR"/>
    <property type="match status" value="1"/>
</dbReference>
<dbReference type="EMBL" id="SNZF01000015">
    <property type="protein sequence ID" value="TDR34235.1"/>
    <property type="molecule type" value="Genomic_DNA"/>
</dbReference>
<feature type="region of interest" description="Disordered" evidence="4">
    <location>
        <begin position="60"/>
        <end position="79"/>
    </location>
</feature>
<dbReference type="PROSITE" id="PS50043">
    <property type="entry name" value="HTH_LUXR_2"/>
    <property type="match status" value="1"/>
</dbReference>
<dbReference type="PANTHER" id="PTHR44688:SF16">
    <property type="entry name" value="DNA-BINDING TRANSCRIPTIONAL ACTIVATOR DEVR_DOSR"/>
    <property type="match status" value="1"/>
</dbReference>
<dbReference type="AlphaFoldDB" id="A0A4R6YDW8"/>
<evidence type="ECO:0000259" key="5">
    <source>
        <dbReference type="PROSITE" id="PS50043"/>
    </source>
</evidence>
<sequence length="294" mass="31558">MVSRSLTESSGRALSASRAFPAFCVPKNFARSSVNSMRFPLPWASCLRWTMDCGSKTPMNNLASDTKNRGPEHPPASRGELTGFLMNMTANTGADSYMLVAIVHGEARNQARIVASNWQFDAIELIGRQLIATLAQGPWTASPGTLPAALTVSSAPDTDALINGEEARLLHVLGHAEVYSLALNVGRQRLFILFSSAQAGSIDLSTLARAQIECCYALSRTPHLIAGTATEDPLSDRERECLFWVSEGKTTDEVAVILGVSSNTVNSYITHAIQKFSASNRAMAIATAIRSGII</sequence>
<evidence type="ECO:0000256" key="2">
    <source>
        <dbReference type="ARBA" id="ARBA00023125"/>
    </source>
</evidence>
<reference evidence="6 7" key="1">
    <citation type="submission" date="2019-03" db="EMBL/GenBank/DDBJ databases">
        <title>Genomic Encyclopedia of Type Strains, Phase IV (KMG-IV): sequencing the most valuable type-strain genomes for metagenomic binning, comparative biology and taxonomic classification.</title>
        <authorList>
            <person name="Goeker M."/>
        </authorList>
    </citation>
    <scope>NUCLEOTIDE SEQUENCE [LARGE SCALE GENOMIC DNA]</scope>
    <source>
        <strain evidence="6 7">DSM 11603</strain>
    </source>
</reference>
<dbReference type="CDD" id="cd06170">
    <property type="entry name" value="LuxR_C_like"/>
    <property type="match status" value="1"/>
</dbReference>
<dbReference type="GO" id="GO:0003677">
    <property type="term" value="F:DNA binding"/>
    <property type="evidence" value="ECO:0007669"/>
    <property type="project" value="UniProtKB-KW"/>
</dbReference>
<dbReference type="Proteomes" id="UP000294958">
    <property type="component" value="Unassembled WGS sequence"/>
</dbReference>